<evidence type="ECO:0000313" key="2">
    <source>
        <dbReference type="EMBL" id="KAK7467314.1"/>
    </source>
</evidence>
<gene>
    <name evidence="2" type="ORF">VKT23_004371</name>
</gene>
<sequence length="189" mass="20353">MKFTTTLFALSFAAFAYADIQAGAPGDAQARCNEAHDSRGNYNGEFSQGCVELVDDCLSTLNTTQSTNIWGVSTCVSAAFCDGTINLLTLAECQNNAINSNGVDAPSLDYGIYADMVGSCAWKDGGCDLTRQQFIDWIFGSLSSIHATAYPSADQVINNWWSAVTTWTGTGETVPYLNLNDLLHFAKLQ</sequence>
<feature type="chain" id="PRO_5045200844" evidence="1">
    <location>
        <begin position="19"/>
        <end position="189"/>
    </location>
</feature>
<accession>A0ABR1JZQ7</accession>
<dbReference type="EMBL" id="JBANRG010000004">
    <property type="protein sequence ID" value="KAK7467314.1"/>
    <property type="molecule type" value="Genomic_DNA"/>
</dbReference>
<name>A0ABR1JZQ7_9AGAR</name>
<evidence type="ECO:0000256" key="1">
    <source>
        <dbReference type="SAM" id="SignalP"/>
    </source>
</evidence>
<organism evidence="2 3">
    <name type="scientific">Marasmiellus scandens</name>
    <dbReference type="NCBI Taxonomy" id="2682957"/>
    <lineage>
        <taxon>Eukaryota</taxon>
        <taxon>Fungi</taxon>
        <taxon>Dikarya</taxon>
        <taxon>Basidiomycota</taxon>
        <taxon>Agaricomycotina</taxon>
        <taxon>Agaricomycetes</taxon>
        <taxon>Agaricomycetidae</taxon>
        <taxon>Agaricales</taxon>
        <taxon>Marasmiineae</taxon>
        <taxon>Omphalotaceae</taxon>
        <taxon>Marasmiellus</taxon>
    </lineage>
</organism>
<evidence type="ECO:0000313" key="3">
    <source>
        <dbReference type="Proteomes" id="UP001498398"/>
    </source>
</evidence>
<keyword evidence="3" id="KW-1185">Reference proteome</keyword>
<reference evidence="2 3" key="1">
    <citation type="submission" date="2024-01" db="EMBL/GenBank/DDBJ databases">
        <title>A draft genome for the cacao thread blight pathogen Marasmiellus scandens.</title>
        <authorList>
            <person name="Baruah I.K."/>
            <person name="Leung J."/>
            <person name="Bukari Y."/>
            <person name="Amoako-Attah I."/>
            <person name="Meinhardt L.W."/>
            <person name="Bailey B.A."/>
            <person name="Cohen S.P."/>
        </authorList>
    </citation>
    <scope>NUCLEOTIDE SEQUENCE [LARGE SCALE GENOMIC DNA]</scope>
    <source>
        <strain evidence="2 3">GH-19</strain>
    </source>
</reference>
<feature type="signal peptide" evidence="1">
    <location>
        <begin position="1"/>
        <end position="18"/>
    </location>
</feature>
<keyword evidence="1" id="KW-0732">Signal</keyword>
<proteinExistence type="predicted"/>
<dbReference type="Proteomes" id="UP001498398">
    <property type="component" value="Unassembled WGS sequence"/>
</dbReference>
<comment type="caution">
    <text evidence="2">The sequence shown here is derived from an EMBL/GenBank/DDBJ whole genome shotgun (WGS) entry which is preliminary data.</text>
</comment>
<protein>
    <submittedName>
        <fullName evidence="2">Uncharacterized protein</fullName>
    </submittedName>
</protein>